<dbReference type="KEGG" id="dde:Dde_2525"/>
<dbReference type="PANTHER" id="PTHR45754:SF3">
    <property type="entry name" value="METHYLENETETRAHYDROFOLATE REDUCTASE (NADPH)"/>
    <property type="match status" value="1"/>
</dbReference>
<dbReference type="Proteomes" id="UP000002710">
    <property type="component" value="Chromosome"/>
</dbReference>
<dbReference type="InterPro" id="IPR003171">
    <property type="entry name" value="Mehydrof_redctse-like"/>
</dbReference>
<dbReference type="HOGENOM" id="CLU_025841_0_2_7"/>
<evidence type="ECO:0000256" key="9">
    <source>
        <dbReference type="RuleBase" id="RU003862"/>
    </source>
</evidence>
<evidence type="ECO:0000256" key="5">
    <source>
        <dbReference type="ARBA" id="ARBA00022827"/>
    </source>
</evidence>
<comment type="cofactor">
    <cofactor evidence="1 9">
        <name>FAD</name>
        <dbReference type="ChEBI" id="CHEBI:57692"/>
    </cofactor>
</comment>
<comment type="catalytic activity">
    <reaction evidence="8">
        <text>(6S)-5-methyl-5,6,7,8-tetrahydrofolate + NAD(+) = (6R)-5,10-methylene-5,6,7,8-tetrahydrofolate + NADH + H(+)</text>
        <dbReference type="Rhea" id="RHEA:19821"/>
        <dbReference type="ChEBI" id="CHEBI:15378"/>
        <dbReference type="ChEBI" id="CHEBI:15636"/>
        <dbReference type="ChEBI" id="CHEBI:18608"/>
        <dbReference type="ChEBI" id="CHEBI:57540"/>
        <dbReference type="ChEBI" id="CHEBI:57945"/>
        <dbReference type="EC" id="1.5.1.54"/>
    </reaction>
    <physiologicalReaction direction="right-to-left" evidence="8">
        <dbReference type="Rhea" id="RHEA:19823"/>
    </physiologicalReaction>
</comment>
<dbReference type="GO" id="GO:0005829">
    <property type="term" value="C:cytosol"/>
    <property type="evidence" value="ECO:0007669"/>
    <property type="project" value="TreeGrafter"/>
</dbReference>
<dbReference type="SUPFAM" id="SSF51730">
    <property type="entry name" value="FAD-linked oxidoreductase"/>
    <property type="match status" value="1"/>
</dbReference>
<keyword evidence="5 9" id="KW-0274">FAD</keyword>
<evidence type="ECO:0000256" key="8">
    <source>
        <dbReference type="ARBA" id="ARBA00048628"/>
    </source>
</evidence>
<dbReference type="CDD" id="cd00537">
    <property type="entry name" value="MTHFR"/>
    <property type="match status" value="1"/>
</dbReference>
<evidence type="ECO:0000256" key="7">
    <source>
        <dbReference type="ARBA" id="ARBA00034478"/>
    </source>
</evidence>
<proteinExistence type="inferred from homology"/>
<accession>Q30YC4</accession>
<keyword evidence="4 9" id="KW-0285">Flavoprotein</keyword>
<dbReference type="GO" id="GO:0009086">
    <property type="term" value="P:methionine biosynthetic process"/>
    <property type="evidence" value="ECO:0007669"/>
    <property type="project" value="TreeGrafter"/>
</dbReference>
<comment type="pathway">
    <text evidence="7">Amino-acid biosynthesis; L-methionine biosynthesis via de novo pathway.</text>
</comment>
<evidence type="ECO:0000256" key="4">
    <source>
        <dbReference type="ARBA" id="ARBA00022630"/>
    </source>
</evidence>
<sequence length="316" mass="34685">MHPAGVTWQHTTATAHLRSNKDSDVKIKDLIGQHDGPFYSLEYFPPKNPEMWPKFFANVGRLMALNPVFCSVTYGAGGGTQDNTFEITRRFKQDLDLEPMPHLTCVGATKDKIRGFVSQLRDIGVDNVLALRGDAPADAGFSWDDGEFRHASDLVEFVNAEFPEMCVGVAGYPTAHPESASFAEDLHWTKAKIDAGSDFIVCQLLFDVREYFHFVAQLRAMGVTSPVLPGILPIQSLESVRRILSLCGANIPGRFYLQLEEADAKGGAAAVKELGTKFAADMIRRLVDGGVPGVHLYTLNQAETCLRIAEMAGPLR</sequence>
<keyword evidence="11" id="KW-1185">Reference proteome</keyword>
<dbReference type="EMBL" id="CP000112">
    <property type="protein sequence ID" value="ABB39322.1"/>
    <property type="molecule type" value="Genomic_DNA"/>
</dbReference>
<gene>
    <name evidence="10" type="ordered locus">Dde_2525</name>
</gene>
<dbReference type="Gene3D" id="3.20.20.220">
    <property type="match status" value="1"/>
</dbReference>
<dbReference type="GO" id="GO:0106312">
    <property type="term" value="F:methylenetetrahydrofolate reductase (NADH) activity"/>
    <property type="evidence" value="ECO:0007669"/>
    <property type="project" value="UniProtKB-EC"/>
</dbReference>
<evidence type="ECO:0000313" key="11">
    <source>
        <dbReference type="Proteomes" id="UP000002710"/>
    </source>
</evidence>
<organism evidence="10 11">
    <name type="scientific">Oleidesulfovibrio alaskensis (strain ATCC BAA-1058 / DSM 17464 / G20)</name>
    <name type="common">Desulfovibrio alaskensis</name>
    <dbReference type="NCBI Taxonomy" id="207559"/>
    <lineage>
        <taxon>Bacteria</taxon>
        <taxon>Pseudomonadati</taxon>
        <taxon>Thermodesulfobacteriota</taxon>
        <taxon>Desulfovibrionia</taxon>
        <taxon>Desulfovibrionales</taxon>
        <taxon>Desulfovibrionaceae</taxon>
        <taxon>Oleidesulfovibrio</taxon>
    </lineage>
</organism>
<dbReference type="GO" id="GO:0071949">
    <property type="term" value="F:FAD binding"/>
    <property type="evidence" value="ECO:0007669"/>
    <property type="project" value="TreeGrafter"/>
</dbReference>
<comment type="similarity">
    <text evidence="3 9">Belongs to the methylenetetrahydrofolate reductase family.</text>
</comment>
<reference evidence="10 11" key="1">
    <citation type="journal article" date="2011" name="J. Bacteriol.">
        <title>Complete genome sequence and updated annotation of Desulfovibrio alaskensis G20.</title>
        <authorList>
            <person name="Hauser L.J."/>
            <person name="Land M.L."/>
            <person name="Brown S.D."/>
            <person name="Larimer F."/>
            <person name="Keller K.L."/>
            <person name="Rapp-Giles B.J."/>
            <person name="Price M.N."/>
            <person name="Lin M."/>
            <person name="Bruce D.C."/>
            <person name="Detter J.C."/>
            <person name="Tapia R."/>
            <person name="Han C.S."/>
            <person name="Goodwin L.A."/>
            <person name="Cheng J.F."/>
            <person name="Pitluck S."/>
            <person name="Copeland A."/>
            <person name="Lucas S."/>
            <person name="Nolan M."/>
            <person name="Lapidus A.L."/>
            <person name="Palumbo A.V."/>
            <person name="Wall J.D."/>
        </authorList>
    </citation>
    <scope>NUCLEOTIDE SEQUENCE [LARGE SCALE GENOMIC DNA]</scope>
    <source>
        <strain evidence="11">ATCC BAA 1058 / DSM 17464 / G20</strain>
    </source>
</reference>
<dbReference type="GO" id="GO:0035999">
    <property type="term" value="P:tetrahydrofolate interconversion"/>
    <property type="evidence" value="ECO:0007669"/>
    <property type="project" value="UniProtKB-UniPathway"/>
</dbReference>
<name>Q30YC4_OLEA2</name>
<dbReference type="InterPro" id="IPR029041">
    <property type="entry name" value="FAD-linked_oxidoreductase-like"/>
</dbReference>
<dbReference type="Pfam" id="PF02219">
    <property type="entry name" value="MTHFR"/>
    <property type="match status" value="1"/>
</dbReference>
<dbReference type="STRING" id="207559.Dde_2525"/>
<dbReference type="PANTHER" id="PTHR45754">
    <property type="entry name" value="METHYLENETETRAHYDROFOLATE REDUCTASE"/>
    <property type="match status" value="1"/>
</dbReference>
<comment type="pathway">
    <text evidence="2 9">One-carbon metabolism; tetrahydrofolate interconversion.</text>
</comment>
<protein>
    <recommendedName>
        <fullName evidence="9">Methylenetetrahydrofolate reductase</fullName>
    </recommendedName>
</protein>
<evidence type="ECO:0000256" key="3">
    <source>
        <dbReference type="ARBA" id="ARBA00006743"/>
    </source>
</evidence>
<dbReference type="UniPathway" id="UPA00193"/>
<dbReference type="AlphaFoldDB" id="Q30YC4"/>
<evidence type="ECO:0000256" key="6">
    <source>
        <dbReference type="ARBA" id="ARBA00023002"/>
    </source>
</evidence>
<evidence type="ECO:0000256" key="2">
    <source>
        <dbReference type="ARBA" id="ARBA00004777"/>
    </source>
</evidence>
<keyword evidence="6 9" id="KW-0560">Oxidoreductase</keyword>
<evidence type="ECO:0000256" key="1">
    <source>
        <dbReference type="ARBA" id="ARBA00001974"/>
    </source>
</evidence>
<dbReference type="eggNOG" id="COG0685">
    <property type="taxonomic scope" value="Bacteria"/>
</dbReference>
<evidence type="ECO:0000313" key="10">
    <source>
        <dbReference type="EMBL" id="ABB39322.1"/>
    </source>
</evidence>